<dbReference type="PROSITE" id="PS50206">
    <property type="entry name" value="RHODANESE_3"/>
    <property type="match status" value="1"/>
</dbReference>
<dbReference type="InterPro" id="IPR001763">
    <property type="entry name" value="Rhodanese-like_dom"/>
</dbReference>
<dbReference type="InterPro" id="IPR035985">
    <property type="entry name" value="Ubiquitin-activating_enz"/>
</dbReference>
<dbReference type="GO" id="GO:0008146">
    <property type="term" value="F:sulfotransferase activity"/>
    <property type="evidence" value="ECO:0007669"/>
    <property type="project" value="TreeGrafter"/>
</dbReference>
<keyword evidence="3" id="KW-0547">Nucleotide-binding</keyword>
<dbReference type="AlphaFoldDB" id="A0A0C1LDZ4"/>
<dbReference type="InterPro" id="IPR000594">
    <property type="entry name" value="ThiF_NAD_FAD-bd"/>
</dbReference>
<evidence type="ECO:0000256" key="7">
    <source>
        <dbReference type="ARBA" id="ARBA00063809"/>
    </source>
</evidence>
<dbReference type="Gene3D" id="3.40.50.720">
    <property type="entry name" value="NAD(P)-binding Rossmann-like Domain"/>
    <property type="match status" value="1"/>
</dbReference>
<dbReference type="InterPro" id="IPR036873">
    <property type="entry name" value="Rhodanese-like_dom_sf"/>
</dbReference>
<comment type="similarity">
    <text evidence="1">Belongs to the HesA/MoeB/ThiF family.</text>
</comment>
<organism evidence="14 15">
    <name type="scientific">Flavihumibacter solisilvae</name>
    <dbReference type="NCBI Taxonomy" id="1349421"/>
    <lineage>
        <taxon>Bacteria</taxon>
        <taxon>Pseudomonadati</taxon>
        <taxon>Bacteroidota</taxon>
        <taxon>Chitinophagia</taxon>
        <taxon>Chitinophagales</taxon>
        <taxon>Chitinophagaceae</taxon>
        <taxon>Flavihumibacter</taxon>
    </lineage>
</organism>
<sequence>MNREDLYERYQRQMMLPGFGEQKQMLLEQASVLVIGAGGLGCPVLSYLAAAGVGRIGLVDDDAVEIHNLHRQVIYTMEDLGRAKVTVAAERISALNPGVIIVPYKQRVSNQNIRELVEGYDLIIDGTDNFETRYLVNDACVIAGKPLVYGAISQYEGQVSVFTPDFHYRDLFPDPPAPGSVLNCSEAGVIGVLPGLIGILMAQEAIKIITGIGQPLYAKLLLWNLLTNNSMVMENSPDGWHPTGEARRVGPRNWTELEAFDYSWFCGTGKVNNITAAELKAMRAQGEWLVIDIREPHELPGSEGLADLRIPSAELLPKHIGDTAEKIVFVCQSGKRSEAAVLRFSNLLDGSRQLYSLQGGVLGWSQFQQYEQRENH</sequence>
<evidence type="ECO:0000256" key="4">
    <source>
        <dbReference type="ARBA" id="ARBA00022840"/>
    </source>
</evidence>
<dbReference type="SUPFAM" id="SSF69572">
    <property type="entry name" value="Activating enzymes of the ubiquitin-like proteins"/>
    <property type="match status" value="1"/>
</dbReference>
<gene>
    <name evidence="14" type="ORF">OI18_16060</name>
</gene>
<evidence type="ECO:0000313" key="15">
    <source>
        <dbReference type="Proteomes" id="UP000031408"/>
    </source>
</evidence>
<accession>A0A0C1LDZ4</accession>
<dbReference type="CDD" id="cd00158">
    <property type="entry name" value="RHOD"/>
    <property type="match status" value="1"/>
</dbReference>
<dbReference type="OrthoDB" id="9804286at2"/>
<evidence type="ECO:0000256" key="6">
    <source>
        <dbReference type="ARBA" id="ARBA00055169"/>
    </source>
</evidence>
<dbReference type="GO" id="GO:0061605">
    <property type="term" value="F:molybdopterin-synthase adenylyltransferase activity"/>
    <property type="evidence" value="ECO:0007669"/>
    <property type="project" value="UniProtKB-EC"/>
</dbReference>
<evidence type="ECO:0000256" key="1">
    <source>
        <dbReference type="ARBA" id="ARBA00009919"/>
    </source>
</evidence>
<proteinExistence type="inferred from homology"/>
<evidence type="ECO:0000256" key="12">
    <source>
        <dbReference type="ARBA" id="ARBA00078531"/>
    </source>
</evidence>
<dbReference type="GO" id="GO:0005829">
    <property type="term" value="C:cytosol"/>
    <property type="evidence" value="ECO:0007669"/>
    <property type="project" value="TreeGrafter"/>
</dbReference>
<protein>
    <recommendedName>
        <fullName evidence="9">Molybdopterin-synthase adenylyltransferase</fullName>
        <ecNumber evidence="8">2.7.7.80</ecNumber>
    </recommendedName>
    <alternativeName>
        <fullName evidence="12">MoaD protein adenylase</fullName>
    </alternativeName>
    <alternativeName>
        <fullName evidence="10">Molybdopterin-converting factor subunit 1 adenylase</fullName>
    </alternativeName>
    <alternativeName>
        <fullName evidence="11">Sulfur carrier protein MoaD adenylyltransferase</fullName>
    </alternativeName>
</protein>
<evidence type="ECO:0000259" key="13">
    <source>
        <dbReference type="PROSITE" id="PS50206"/>
    </source>
</evidence>
<dbReference type="SUPFAM" id="SSF52821">
    <property type="entry name" value="Rhodanese/Cell cycle control phosphatase"/>
    <property type="match status" value="1"/>
</dbReference>
<dbReference type="Pfam" id="PF00899">
    <property type="entry name" value="ThiF"/>
    <property type="match status" value="1"/>
</dbReference>
<dbReference type="RefSeq" id="WP_039141609.1">
    <property type="nucleotide sequence ID" value="NZ_JSVC01000018.1"/>
</dbReference>
<reference evidence="14 15" key="1">
    <citation type="submission" date="2014-11" db="EMBL/GenBank/DDBJ databases">
        <title>Genome sequence of Flavihumibacter solisilvae 3-3.</title>
        <authorList>
            <person name="Zhou G."/>
            <person name="Li M."/>
            <person name="Wang G."/>
        </authorList>
    </citation>
    <scope>NUCLEOTIDE SEQUENCE [LARGE SCALE GENOMIC DNA]</scope>
    <source>
        <strain evidence="14 15">3-3</strain>
    </source>
</reference>
<dbReference type="PANTHER" id="PTHR10953:SF102">
    <property type="entry name" value="ADENYLYLTRANSFERASE AND SULFURTRANSFERASE MOCS3"/>
    <property type="match status" value="1"/>
</dbReference>
<dbReference type="Proteomes" id="UP000031408">
    <property type="component" value="Unassembled WGS sequence"/>
</dbReference>
<dbReference type="PANTHER" id="PTHR10953">
    <property type="entry name" value="UBIQUITIN-ACTIVATING ENZYME E1"/>
    <property type="match status" value="1"/>
</dbReference>
<evidence type="ECO:0000256" key="3">
    <source>
        <dbReference type="ARBA" id="ARBA00022741"/>
    </source>
</evidence>
<keyword evidence="15" id="KW-1185">Reference proteome</keyword>
<evidence type="ECO:0000256" key="10">
    <source>
        <dbReference type="ARBA" id="ARBA00075110"/>
    </source>
</evidence>
<keyword evidence="2" id="KW-0808">Transferase</keyword>
<keyword evidence="4" id="KW-0067">ATP-binding</keyword>
<dbReference type="CDD" id="cd00757">
    <property type="entry name" value="ThiF_MoeB_HesA_family"/>
    <property type="match status" value="1"/>
</dbReference>
<evidence type="ECO:0000256" key="5">
    <source>
        <dbReference type="ARBA" id="ARBA00052218"/>
    </source>
</evidence>
<evidence type="ECO:0000256" key="2">
    <source>
        <dbReference type="ARBA" id="ARBA00022679"/>
    </source>
</evidence>
<comment type="subunit">
    <text evidence="7">Homodimer. Forms a stable heterotetrameric complex of 2 MoeB and 2 MoaD during adenylation of MoaD.</text>
</comment>
<dbReference type="STRING" id="1349421.OI18_16060"/>
<feature type="domain" description="Rhodanese" evidence="13">
    <location>
        <begin position="284"/>
        <end position="373"/>
    </location>
</feature>
<name>A0A0C1LDZ4_9BACT</name>
<dbReference type="FunFam" id="3.40.50.720:FF:000033">
    <property type="entry name" value="Adenylyltransferase and sulfurtransferase MOCS3"/>
    <property type="match status" value="1"/>
</dbReference>
<evidence type="ECO:0000256" key="9">
    <source>
        <dbReference type="ARBA" id="ARBA00073635"/>
    </source>
</evidence>
<dbReference type="GO" id="GO:0008641">
    <property type="term" value="F:ubiquitin-like modifier activating enzyme activity"/>
    <property type="evidence" value="ECO:0007669"/>
    <property type="project" value="InterPro"/>
</dbReference>
<comment type="function">
    <text evidence="6">Catalyzes the adenylation by ATP of the carboxyl group of the C-terminal glycine of sulfur carrier protein MoaD.</text>
</comment>
<dbReference type="Gene3D" id="3.40.250.10">
    <property type="entry name" value="Rhodanese-like domain"/>
    <property type="match status" value="1"/>
</dbReference>
<dbReference type="GO" id="GO:0005524">
    <property type="term" value="F:ATP binding"/>
    <property type="evidence" value="ECO:0007669"/>
    <property type="project" value="UniProtKB-KW"/>
</dbReference>
<comment type="caution">
    <text evidence="14">The sequence shown here is derived from an EMBL/GenBank/DDBJ whole genome shotgun (WGS) entry which is preliminary data.</text>
</comment>
<evidence type="ECO:0000256" key="8">
    <source>
        <dbReference type="ARBA" id="ARBA00066884"/>
    </source>
</evidence>
<dbReference type="InterPro" id="IPR045886">
    <property type="entry name" value="ThiF/MoeB/HesA"/>
</dbReference>
<dbReference type="GO" id="GO:0004792">
    <property type="term" value="F:thiosulfate-cyanide sulfurtransferase activity"/>
    <property type="evidence" value="ECO:0007669"/>
    <property type="project" value="TreeGrafter"/>
</dbReference>
<comment type="catalytic activity">
    <reaction evidence="5">
        <text>[molybdopterin-synthase sulfur-carrier protein]-C-terminal Gly-Gly + ATP + H(+) = [molybdopterin-synthase sulfur-carrier protein]-C-terminal Gly-Gly-AMP + diphosphate</text>
        <dbReference type="Rhea" id="RHEA:43616"/>
        <dbReference type="Rhea" id="RHEA-COMP:12159"/>
        <dbReference type="Rhea" id="RHEA-COMP:12202"/>
        <dbReference type="ChEBI" id="CHEBI:15378"/>
        <dbReference type="ChEBI" id="CHEBI:30616"/>
        <dbReference type="ChEBI" id="CHEBI:33019"/>
        <dbReference type="ChEBI" id="CHEBI:90618"/>
        <dbReference type="ChEBI" id="CHEBI:90778"/>
        <dbReference type="EC" id="2.7.7.80"/>
    </reaction>
</comment>
<evidence type="ECO:0000256" key="11">
    <source>
        <dbReference type="ARBA" id="ARBA00075328"/>
    </source>
</evidence>
<dbReference type="EC" id="2.7.7.80" evidence="8"/>
<evidence type="ECO:0000313" key="14">
    <source>
        <dbReference type="EMBL" id="KIC93673.1"/>
    </source>
</evidence>
<dbReference type="Pfam" id="PF00581">
    <property type="entry name" value="Rhodanese"/>
    <property type="match status" value="1"/>
</dbReference>
<dbReference type="EMBL" id="JSVC01000018">
    <property type="protein sequence ID" value="KIC93673.1"/>
    <property type="molecule type" value="Genomic_DNA"/>
</dbReference>